<dbReference type="Proteomes" id="UP001497497">
    <property type="component" value="Unassembled WGS sequence"/>
</dbReference>
<name>A0AAV2HLW9_LYMST</name>
<dbReference type="SUPFAM" id="SSF56399">
    <property type="entry name" value="ADP-ribosylation"/>
    <property type="match status" value="1"/>
</dbReference>
<dbReference type="AlphaFoldDB" id="A0AAV2HLW9"/>
<evidence type="ECO:0008006" key="3">
    <source>
        <dbReference type="Google" id="ProtNLM"/>
    </source>
</evidence>
<evidence type="ECO:0000313" key="1">
    <source>
        <dbReference type="EMBL" id="CAL1534862.1"/>
    </source>
</evidence>
<organism evidence="1 2">
    <name type="scientific">Lymnaea stagnalis</name>
    <name type="common">Great pond snail</name>
    <name type="synonym">Helix stagnalis</name>
    <dbReference type="NCBI Taxonomy" id="6523"/>
    <lineage>
        <taxon>Eukaryota</taxon>
        <taxon>Metazoa</taxon>
        <taxon>Spiralia</taxon>
        <taxon>Lophotrochozoa</taxon>
        <taxon>Mollusca</taxon>
        <taxon>Gastropoda</taxon>
        <taxon>Heterobranchia</taxon>
        <taxon>Euthyneura</taxon>
        <taxon>Panpulmonata</taxon>
        <taxon>Hygrophila</taxon>
        <taxon>Lymnaeoidea</taxon>
        <taxon>Lymnaeidae</taxon>
        <taxon>Lymnaea</taxon>
    </lineage>
</organism>
<sequence>MSTKVSQLNEFQRNPRGFSKGSLTRPDANKSRPNLHKLLKDLCYLFHKISYKLEDECPCDVGDQALAVFILIPKDFRETMSIYKAELQNLVSLVDDLLSLDKVKVLNESMDLNKINSALKNFLLWKSISLSGSSMSWAMNVLHLLGLKYSGLENYEYILECPSGDLYGLQRHICQIWKCVYHEIVSHNANSDLKRDLSFLRYSTSVVNKIVSKIPDKFIKCQNSLYWSIRYLKYQMFNNPLLAYMPRYPFKEEELNKWFDQDMEDCDCNSDEVWPLKMINVCDGVGDTEVERYLENQDSELFFHGTSHNDAMFILQRGVDLSEGSSGQDFSSGDGFYLSDNLTNAREWAGAGRGEKYQAVIVYKLNLADHKGLDLDGVSDIWQDVVALCRDQYENNLPIMESLKNVKYIRGPASSNAVSAIQNKSKFESEGNIQLCIRDKDFANSECNTKNICCVIFY</sequence>
<dbReference type="EMBL" id="CAXITT010000184">
    <property type="protein sequence ID" value="CAL1534862.1"/>
    <property type="molecule type" value="Genomic_DNA"/>
</dbReference>
<dbReference type="Gene3D" id="3.90.175.10">
    <property type="entry name" value="Diphtheria Toxin, domain 1"/>
    <property type="match status" value="1"/>
</dbReference>
<reference evidence="1 2" key="1">
    <citation type="submission" date="2024-04" db="EMBL/GenBank/DDBJ databases">
        <authorList>
            <consortium name="Genoscope - CEA"/>
            <person name="William W."/>
        </authorList>
    </citation>
    <scope>NUCLEOTIDE SEQUENCE [LARGE SCALE GENOMIC DNA]</scope>
</reference>
<keyword evidence="2" id="KW-1185">Reference proteome</keyword>
<comment type="caution">
    <text evidence="1">The sequence shown here is derived from an EMBL/GenBank/DDBJ whole genome shotgun (WGS) entry which is preliminary data.</text>
</comment>
<proteinExistence type="predicted"/>
<accession>A0AAV2HLW9</accession>
<gene>
    <name evidence="1" type="ORF">GSLYS_00008822001</name>
</gene>
<evidence type="ECO:0000313" key="2">
    <source>
        <dbReference type="Proteomes" id="UP001497497"/>
    </source>
</evidence>
<protein>
    <recommendedName>
        <fullName evidence="3">PARP catalytic domain-containing protein</fullName>
    </recommendedName>
</protein>